<dbReference type="SUPFAM" id="SSF46689">
    <property type="entry name" value="Homeodomain-like"/>
    <property type="match status" value="1"/>
</dbReference>
<dbReference type="GO" id="GO:0030154">
    <property type="term" value="P:cell differentiation"/>
    <property type="evidence" value="ECO:0007669"/>
    <property type="project" value="TreeGrafter"/>
</dbReference>
<dbReference type="Proteomes" id="UP000663836">
    <property type="component" value="Unassembled WGS sequence"/>
</dbReference>
<feature type="region of interest" description="Disordered" evidence="7">
    <location>
        <begin position="24"/>
        <end position="111"/>
    </location>
</feature>
<evidence type="ECO:0000256" key="2">
    <source>
        <dbReference type="ARBA" id="ARBA00023125"/>
    </source>
</evidence>
<sequence>MVKQRRSFFVDDILHMVMPVNKNTNYSNQINDRKRKRSIISEDNNKEENDSIEDDISNKKFRSYNNERKDNDDDDDDDNGESKDSQILNASGDGGTGEESSSGDDSNSVNRYSDDDLCASSSCLAAINLRKNKKQRKPRTAFTDAQLNTLEKNFERQKYLSVQERLELANRLRLSDTQVKTWYQNRRTKWKRQACLGLELFAGATLQRWIQRQPHLLAAAAAAAYRPPGDMTSAIGPFGSALLSEAKAAVAANPNIHIFSPASLTFHRQE</sequence>
<dbReference type="GO" id="GO:0000978">
    <property type="term" value="F:RNA polymerase II cis-regulatory region sequence-specific DNA binding"/>
    <property type="evidence" value="ECO:0007669"/>
    <property type="project" value="TreeGrafter"/>
</dbReference>
<evidence type="ECO:0000256" key="1">
    <source>
        <dbReference type="ARBA" id="ARBA00004123"/>
    </source>
</evidence>
<evidence type="ECO:0000256" key="5">
    <source>
        <dbReference type="PROSITE-ProRule" id="PRU00108"/>
    </source>
</evidence>
<evidence type="ECO:0000256" key="3">
    <source>
        <dbReference type="ARBA" id="ARBA00023155"/>
    </source>
</evidence>
<dbReference type="EMBL" id="CAJOBD010000750">
    <property type="protein sequence ID" value="CAF3714617.1"/>
    <property type="molecule type" value="Genomic_DNA"/>
</dbReference>
<gene>
    <name evidence="11" type="ORF">JBS370_LOCUS10387</name>
    <name evidence="10" type="ORF">JXQ802_LOCUS20125</name>
    <name evidence="9" type="ORF">ZHD862_LOCUS9947</name>
</gene>
<dbReference type="EMBL" id="CAJNOT010000349">
    <property type="protein sequence ID" value="CAF0949938.1"/>
    <property type="molecule type" value="Genomic_DNA"/>
</dbReference>
<accession>A0A814QHR7</accession>
<dbReference type="InterPro" id="IPR017970">
    <property type="entry name" value="Homeobox_CS"/>
</dbReference>
<dbReference type="PANTHER" id="PTHR24340:SF109">
    <property type="entry name" value="BARH LIKE HOMEOBOX 1"/>
    <property type="match status" value="1"/>
</dbReference>
<dbReference type="InterPro" id="IPR001356">
    <property type="entry name" value="HD"/>
</dbReference>
<proteinExistence type="predicted"/>
<evidence type="ECO:0000256" key="7">
    <source>
        <dbReference type="SAM" id="MobiDB-lite"/>
    </source>
</evidence>
<evidence type="ECO:0000259" key="8">
    <source>
        <dbReference type="PROSITE" id="PS50071"/>
    </source>
</evidence>
<organism evidence="10 12">
    <name type="scientific">Rotaria sordida</name>
    <dbReference type="NCBI Taxonomy" id="392033"/>
    <lineage>
        <taxon>Eukaryota</taxon>
        <taxon>Metazoa</taxon>
        <taxon>Spiralia</taxon>
        <taxon>Gnathifera</taxon>
        <taxon>Rotifera</taxon>
        <taxon>Eurotatoria</taxon>
        <taxon>Bdelloidea</taxon>
        <taxon>Philodinida</taxon>
        <taxon>Philodinidae</taxon>
        <taxon>Rotaria</taxon>
    </lineage>
</organism>
<comment type="subcellular location">
    <subcellularLocation>
        <location evidence="1 5 6">Nucleus</location>
    </subcellularLocation>
</comment>
<feature type="compositionally biased region" description="Basic and acidic residues" evidence="7">
    <location>
        <begin position="39"/>
        <end position="49"/>
    </location>
</feature>
<dbReference type="Proteomes" id="UP000663870">
    <property type="component" value="Unassembled WGS sequence"/>
</dbReference>
<protein>
    <recommendedName>
        <fullName evidence="8">Homeobox domain-containing protein</fullName>
    </recommendedName>
</protein>
<evidence type="ECO:0000313" key="11">
    <source>
        <dbReference type="EMBL" id="CAF3714617.1"/>
    </source>
</evidence>
<dbReference type="PROSITE" id="PS50071">
    <property type="entry name" value="HOMEOBOX_2"/>
    <property type="match status" value="1"/>
</dbReference>
<keyword evidence="3 5" id="KW-0371">Homeobox</keyword>
<dbReference type="Proteomes" id="UP000663864">
    <property type="component" value="Unassembled WGS sequence"/>
</dbReference>
<dbReference type="EMBL" id="CAJNOL010000568">
    <property type="protein sequence ID" value="CAF1119532.1"/>
    <property type="molecule type" value="Genomic_DNA"/>
</dbReference>
<keyword evidence="2 5" id="KW-0238">DNA-binding</keyword>
<dbReference type="Gene3D" id="1.10.10.60">
    <property type="entry name" value="Homeodomain-like"/>
    <property type="match status" value="1"/>
</dbReference>
<comment type="caution">
    <text evidence="10">The sequence shown here is derived from an EMBL/GenBank/DDBJ whole genome shotgun (WGS) entry which is preliminary data.</text>
</comment>
<dbReference type="GO" id="GO:0005634">
    <property type="term" value="C:nucleus"/>
    <property type="evidence" value="ECO:0007669"/>
    <property type="project" value="UniProtKB-SubCell"/>
</dbReference>
<dbReference type="PROSITE" id="PS00027">
    <property type="entry name" value="HOMEOBOX_1"/>
    <property type="match status" value="1"/>
</dbReference>
<feature type="DNA-binding region" description="Homeobox" evidence="5">
    <location>
        <begin position="135"/>
        <end position="194"/>
    </location>
</feature>
<evidence type="ECO:0000313" key="12">
    <source>
        <dbReference type="Proteomes" id="UP000663870"/>
    </source>
</evidence>
<evidence type="ECO:0000313" key="9">
    <source>
        <dbReference type="EMBL" id="CAF0949938.1"/>
    </source>
</evidence>
<evidence type="ECO:0000313" key="10">
    <source>
        <dbReference type="EMBL" id="CAF1119532.1"/>
    </source>
</evidence>
<dbReference type="InterPro" id="IPR050394">
    <property type="entry name" value="Homeobox_NK-like"/>
</dbReference>
<evidence type="ECO:0000256" key="6">
    <source>
        <dbReference type="RuleBase" id="RU000682"/>
    </source>
</evidence>
<keyword evidence="12" id="KW-1185">Reference proteome</keyword>
<dbReference type="PANTHER" id="PTHR24340">
    <property type="entry name" value="HOMEOBOX PROTEIN NKX"/>
    <property type="match status" value="1"/>
</dbReference>
<evidence type="ECO:0000256" key="4">
    <source>
        <dbReference type="ARBA" id="ARBA00023242"/>
    </source>
</evidence>
<dbReference type="InterPro" id="IPR009057">
    <property type="entry name" value="Homeodomain-like_sf"/>
</dbReference>
<dbReference type="GO" id="GO:0000981">
    <property type="term" value="F:DNA-binding transcription factor activity, RNA polymerase II-specific"/>
    <property type="evidence" value="ECO:0007669"/>
    <property type="project" value="InterPro"/>
</dbReference>
<dbReference type="InterPro" id="IPR020479">
    <property type="entry name" value="HD_metazoa"/>
</dbReference>
<keyword evidence="4 5" id="KW-0539">Nucleus</keyword>
<dbReference type="Pfam" id="PF00046">
    <property type="entry name" value="Homeodomain"/>
    <property type="match status" value="1"/>
</dbReference>
<dbReference type="SMART" id="SM00389">
    <property type="entry name" value="HOX"/>
    <property type="match status" value="1"/>
</dbReference>
<dbReference type="AlphaFoldDB" id="A0A814QHR7"/>
<feature type="domain" description="Homeobox" evidence="8">
    <location>
        <begin position="133"/>
        <end position="193"/>
    </location>
</feature>
<dbReference type="CDD" id="cd00086">
    <property type="entry name" value="homeodomain"/>
    <property type="match status" value="1"/>
</dbReference>
<reference evidence="10" key="1">
    <citation type="submission" date="2021-02" db="EMBL/GenBank/DDBJ databases">
        <authorList>
            <person name="Nowell W R."/>
        </authorList>
    </citation>
    <scope>NUCLEOTIDE SEQUENCE</scope>
</reference>
<name>A0A814QHR7_9BILA</name>
<dbReference type="PRINTS" id="PR00024">
    <property type="entry name" value="HOMEOBOX"/>
</dbReference>